<reference evidence="1 2" key="1">
    <citation type="journal article" date="2013" name="Mar. Genomics">
        <title>Expression of sulfatases in Rhodopirellula baltica and the diversity of sulfatases in the genus Rhodopirellula.</title>
        <authorList>
            <person name="Wegner C.E."/>
            <person name="Richter-Heitmann T."/>
            <person name="Klindworth A."/>
            <person name="Klockow C."/>
            <person name="Richter M."/>
            <person name="Achstetter T."/>
            <person name="Glockner F.O."/>
            <person name="Harder J."/>
        </authorList>
    </citation>
    <scope>NUCLEOTIDE SEQUENCE [LARGE SCALE GENOMIC DNA]</scope>
    <source>
        <strain evidence="1 2">SM41</strain>
    </source>
</reference>
<dbReference type="AlphaFoldDB" id="M5U4I9"/>
<accession>M5U4I9</accession>
<evidence type="ECO:0000313" key="2">
    <source>
        <dbReference type="Proteomes" id="UP000011885"/>
    </source>
</evidence>
<proteinExistence type="predicted"/>
<dbReference type="EMBL" id="ANOH01000152">
    <property type="protein sequence ID" value="EMI56372.1"/>
    <property type="molecule type" value="Genomic_DNA"/>
</dbReference>
<comment type="caution">
    <text evidence="1">The sequence shown here is derived from an EMBL/GenBank/DDBJ whole genome shotgun (WGS) entry which is preliminary data.</text>
</comment>
<sequence length="71" mass="8248">MNEKLLVDELPTCMNRRHSTTPMRQLVRLLCCLTPEVQSFEGSYFENFFVGPPSFSHSACRMHRVLGKHHV</sequence>
<name>M5U4I9_9BACT</name>
<dbReference type="Proteomes" id="UP000011885">
    <property type="component" value="Unassembled WGS sequence"/>
</dbReference>
<evidence type="ECO:0000313" key="1">
    <source>
        <dbReference type="EMBL" id="EMI56372.1"/>
    </source>
</evidence>
<protein>
    <submittedName>
        <fullName evidence="1">Uncharacterized protein</fullName>
    </submittedName>
</protein>
<keyword evidence="2" id="KW-1185">Reference proteome</keyword>
<organism evidence="1 2">
    <name type="scientific">Rhodopirellula sallentina SM41</name>
    <dbReference type="NCBI Taxonomy" id="1263870"/>
    <lineage>
        <taxon>Bacteria</taxon>
        <taxon>Pseudomonadati</taxon>
        <taxon>Planctomycetota</taxon>
        <taxon>Planctomycetia</taxon>
        <taxon>Pirellulales</taxon>
        <taxon>Pirellulaceae</taxon>
        <taxon>Rhodopirellula</taxon>
    </lineage>
</organism>
<gene>
    <name evidence="1" type="ORF">RSSM_02167</name>
</gene>